<evidence type="ECO:0000313" key="6">
    <source>
        <dbReference type="Proteomes" id="UP000177626"/>
    </source>
</evidence>
<keyword evidence="3" id="KW-0067">ATP-binding</keyword>
<dbReference type="GO" id="GO:0008986">
    <property type="term" value="F:pyruvate, water dikinase activity"/>
    <property type="evidence" value="ECO:0007669"/>
    <property type="project" value="InterPro"/>
</dbReference>
<dbReference type="PANTHER" id="PTHR43030">
    <property type="entry name" value="PHOSPHOENOLPYRUVATE SYNTHASE"/>
    <property type="match status" value="1"/>
</dbReference>
<name>A0A1G2C2W7_9BACT</name>
<evidence type="ECO:0000256" key="3">
    <source>
        <dbReference type="ARBA" id="ARBA00022840"/>
    </source>
</evidence>
<dbReference type="PANTHER" id="PTHR43030:SF1">
    <property type="entry name" value="PHOSPHOENOLPYRUVATE SYNTHASE"/>
    <property type="match status" value="1"/>
</dbReference>
<comment type="caution">
    <text evidence="5">The sequence shown here is derived from an EMBL/GenBank/DDBJ whole genome shotgun (WGS) entry which is preliminary data.</text>
</comment>
<sequence>MKNKNWNFVYSEGHSLLLNEVFFNAFTNFPQIPGIFKTILYINRHGDQTCYVPPSEMTRVRQQGKIFFDVKYRAQFKKNIANQAAKFNLFWQKYKKTKILLLNNDQLLSLFKEYIDNLTLMCAYYQVSGGRSYPLLEEYVKQEMYSYFNKNDVPKYYSLVLTSTKIDLLEREEIALLKLSAKKAINSKQLIDHAINYAFHYLCGYNDEKILSSLKQRILDLKKKYKSDSLYINKFSKERRSLMNQRNRIMKKLIKNKQLVNTIQFLREQGRLRFEYKEWFFGAEYKFLYIFKEIAKRLGISLEDYFLSYRIDDTIKFLQNDIKVSQTTIYERSKIFIFYQNKGKKYFYSGKSAEEKEEVLMGTAIKQESVVRGVSANPGKVSGKVRIILPKSFEHIQRALTYFQQGEVLITTMTQPSLISIMKRACAMVTNQGGITSHAAIISREFDIPCIVGTHIATEVFKDGDMVEVDADHGIVRKL</sequence>
<gene>
    <name evidence="5" type="ORF">A2406_01320</name>
</gene>
<dbReference type="InterPro" id="IPR008279">
    <property type="entry name" value="PEP-util_enz_mobile_dom"/>
</dbReference>
<reference evidence="5 6" key="1">
    <citation type="journal article" date="2016" name="Nat. Commun.">
        <title>Thousands of microbial genomes shed light on interconnected biogeochemical processes in an aquifer system.</title>
        <authorList>
            <person name="Anantharaman K."/>
            <person name="Brown C.T."/>
            <person name="Hug L.A."/>
            <person name="Sharon I."/>
            <person name="Castelle C.J."/>
            <person name="Probst A.J."/>
            <person name="Thomas B.C."/>
            <person name="Singh A."/>
            <person name="Wilkins M.J."/>
            <person name="Karaoz U."/>
            <person name="Brodie E.L."/>
            <person name="Williams K.H."/>
            <person name="Hubbard S.S."/>
            <person name="Banfield J.F."/>
        </authorList>
    </citation>
    <scope>NUCLEOTIDE SEQUENCE [LARGE SCALE GENOMIC DNA]</scope>
</reference>
<evidence type="ECO:0000256" key="2">
    <source>
        <dbReference type="ARBA" id="ARBA00022741"/>
    </source>
</evidence>
<evidence type="ECO:0000256" key="1">
    <source>
        <dbReference type="ARBA" id="ARBA00007837"/>
    </source>
</evidence>
<organism evidence="5 6">
    <name type="scientific">Candidatus Komeilibacteria bacterium RIFOXYC1_FULL_37_11</name>
    <dbReference type="NCBI Taxonomy" id="1798555"/>
    <lineage>
        <taxon>Bacteria</taxon>
        <taxon>Candidatus Komeiliibacteriota</taxon>
    </lineage>
</organism>
<dbReference type="GO" id="GO:0005524">
    <property type="term" value="F:ATP binding"/>
    <property type="evidence" value="ECO:0007669"/>
    <property type="project" value="UniProtKB-KW"/>
</dbReference>
<accession>A0A1G2C2W7</accession>
<evidence type="ECO:0000259" key="4">
    <source>
        <dbReference type="Pfam" id="PF00391"/>
    </source>
</evidence>
<dbReference type="Gene3D" id="3.50.30.10">
    <property type="entry name" value="Phosphohistidine domain"/>
    <property type="match status" value="1"/>
</dbReference>
<dbReference type="InterPro" id="IPR006319">
    <property type="entry name" value="PEP_synth"/>
</dbReference>
<proteinExistence type="inferred from homology"/>
<comment type="similarity">
    <text evidence="1">Belongs to the PEP-utilizing enzyme family.</text>
</comment>
<dbReference type="EMBL" id="MHKQ01000001">
    <property type="protein sequence ID" value="OGY94910.1"/>
    <property type="molecule type" value="Genomic_DNA"/>
</dbReference>
<dbReference type="InterPro" id="IPR018274">
    <property type="entry name" value="PEP_util_AS"/>
</dbReference>
<dbReference type="SUPFAM" id="SSF52009">
    <property type="entry name" value="Phosphohistidine domain"/>
    <property type="match status" value="1"/>
</dbReference>
<dbReference type="InterPro" id="IPR036637">
    <property type="entry name" value="Phosphohistidine_dom_sf"/>
</dbReference>
<feature type="domain" description="PEP-utilising enzyme mobile" evidence="4">
    <location>
        <begin position="403"/>
        <end position="474"/>
    </location>
</feature>
<protein>
    <recommendedName>
        <fullName evidence="4">PEP-utilising enzyme mobile domain-containing protein</fullName>
    </recommendedName>
</protein>
<keyword evidence="2" id="KW-0547">Nucleotide-binding</keyword>
<dbReference type="Proteomes" id="UP000177626">
    <property type="component" value="Unassembled WGS sequence"/>
</dbReference>
<dbReference type="Pfam" id="PF00391">
    <property type="entry name" value="PEP-utilizers"/>
    <property type="match status" value="1"/>
</dbReference>
<dbReference type="AlphaFoldDB" id="A0A1G2C2W7"/>
<evidence type="ECO:0000313" key="5">
    <source>
        <dbReference type="EMBL" id="OGY94910.1"/>
    </source>
</evidence>
<dbReference type="PROSITE" id="PS00370">
    <property type="entry name" value="PEP_ENZYMES_PHOS_SITE"/>
    <property type="match status" value="1"/>
</dbReference>